<feature type="region of interest" description="Disordered" evidence="14">
    <location>
        <begin position="1"/>
        <end position="30"/>
    </location>
</feature>
<comment type="similarity">
    <text evidence="2 13">Belongs to the HAK/KUP transporter (TC 2.A.72) family.</text>
</comment>
<keyword evidence="5" id="KW-0997">Cell inner membrane</keyword>
<keyword evidence="3 13" id="KW-0813">Transport</keyword>
<evidence type="ECO:0000259" key="16">
    <source>
        <dbReference type="Pfam" id="PF22776"/>
    </source>
</evidence>
<comment type="catalytic activity">
    <reaction evidence="13">
        <text>K(+)(in) + H(+)(in) = K(+)(out) + H(+)(out)</text>
        <dbReference type="Rhea" id="RHEA:28490"/>
        <dbReference type="ChEBI" id="CHEBI:15378"/>
        <dbReference type="ChEBI" id="CHEBI:29103"/>
    </reaction>
</comment>
<dbReference type="EMBL" id="FYEH01000007">
    <property type="protein sequence ID" value="SNB69761.1"/>
    <property type="molecule type" value="Genomic_DNA"/>
</dbReference>
<dbReference type="InterPro" id="IPR003855">
    <property type="entry name" value="K+_transporter"/>
</dbReference>
<evidence type="ECO:0000256" key="4">
    <source>
        <dbReference type="ARBA" id="ARBA00022475"/>
    </source>
</evidence>
<comment type="subcellular location">
    <subcellularLocation>
        <location evidence="13">Cell membrane</location>
        <topology evidence="13">Multi-pass membrane protein</topology>
    </subcellularLocation>
    <subcellularLocation>
        <location evidence="1">Membrane</location>
        <topology evidence="1">Multi-pass membrane protein</topology>
    </subcellularLocation>
</comment>
<dbReference type="Proteomes" id="UP000197065">
    <property type="component" value="Unassembled WGS sequence"/>
</dbReference>
<feature type="transmembrane region" description="Helical" evidence="13">
    <location>
        <begin position="242"/>
        <end position="261"/>
    </location>
</feature>
<evidence type="ECO:0000256" key="9">
    <source>
        <dbReference type="ARBA" id="ARBA00022958"/>
    </source>
</evidence>
<dbReference type="PANTHER" id="PTHR30540">
    <property type="entry name" value="OSMOTIC STRESS POTASSIUM TRANSPORTER"/>
    <property type="match status" value="1"/>
</dbReference>
<keyword evidence="12 13" id="KW-0472">Membrane</keyword>
<evidence type="ECO:0000256" key="12">
    <source>
        <dbReference type="ARBA" id="ARBA00023136"/>
    </source>
</evidence>
<evidence type="ECO:0000256" key="13">
    <source>
        <dbReference type="HAMAP-Rule" id="MF_01522"/>
    </source>
</evidence>
<evidence type="ECO:0000259" key="15">
    <source>
        <dbReference type="Pfam" id="PF02705"/>
    </source>
</evidence>
<feature type="transmembrane region" description="Helical" evidence="13">
    <location>
        <begin position="423"/>
        <end position="445"/>
    </location>
</feature>
<feature type="domain" description="K+ potassium transporter integral membrane" evidence="15">
    <location>
        <begin position="42"/>
        <end position="490"/>
    </location>
</feature>
<evidence type="ECO:0000256" key="3">
    <source>
        <dbReference type="ARBA" id="ARBA00022448"/>
    </source>
</evidence>
<comment type="function">
    <text evidence="13">Transport of potassium into the cell. Likely operates as a K(+):H(+) symporter.</text>
</comment>
<dbReference type="InterPro" id="IPR053952">
    <property type="entry name" value="K_trans_C"/>
</dbReference>
<dbReference type="AlphaFoldDB" id="A0A212RCE2"/>
<feature type="transmembrane region" description="Helical" evidence="13">
    <location>
        <begin position="361"/>
        <end position="385"/>
    </location>
</feature>
<evidence type="ECO:0000256" key="14">
    <source>
        <dbReference type="SAM" id="MobiDB-lite"/>
    </source>
</evidence>
<keyword evidence="4 13" id="KW-1003">Cell membrane</keyword>
<sequence>MSEEPGEEFVDTRDEGDSGDNQADGAFEDGEDEITPSLAKLVTGAIGVVFGDIGTSPLYTIHEAFRGAHNVSVDQTNVLGLVSLVVWSLLVVVTLKYVLFVMRADNRGEGGILALLTLAKRGGAFSIGMVTAIGIAGAALFYGDSIITPAMSVLSAVEGITVVAPQLDYAVVPVAVVILIGLFMVQRRGTAHIGALFGPVMVLWFAVIAGLGIIQLIQNPMVLQAINPVHAIDFFIADGFRAFATLGAVVLAITGGEALYADMGHFGKRPIQLSWLGFVLPCLLLCYLGQAALILSEPSAVDNPFFKMAPAWFLIPLVILATAATVIASQAVITGAYSITRQAIQLGIFPRTRIWHTSEKHIGQIYLPAVNWILLIGVLLLVLSFRSSANLAAAYGIAVTGTMTMTTLLLFNVVTNLWRWNIWLASIALLVWLTIDLAFLGANLLKVADGGWLPLVVGALIYLIMSTWYQGRAVVTRHFEAEDQPLGTFIRRMRGADRQRVPGTAVYLTSRIDRVPQALQLNLKHNKVMHERIIVLSLLTVAEPRIRRSQSITIEEIIPNVLKIEARFGFMQHPSVPKVMRDCERMGVRIDQGGISYILSRIIPVPTQKRSMSIWRERLFVVIAQNATSAAEFFRLPPEQTIELGERVSI</sequence>
<accession>A0A212RCE2</accession>
<keyword evidence="8 13" id="KW-0769">Symport</keyword>
<feature type="transmembrane region" description="Helical" evidence="13">
    <location>
        <begin position="313"/>
        <end position="340"/>
    </location>
</feature>
<dbReference type="PANTHER" id="PTHR30540:SF79">
    <property type="entry name" value="LOW AFFINITY POTASSIUM TRANSPORT SYSTEM PROTEIN KUP"/>
    <property type="match status" value="1"/>
</dbReference>
<gene>
    <name evidence="13" type="primary">kup</name>
    <name evidence="17" type="ORF">SAMN07250955_10748</name>
</gene>
<evidence type="ECO:0000256" key="5">
    <source>
        <dbReference type="ARBA" id="ARBA00022519"/>
    </source>
</evidence>
<evidence type="ECO:0000256" key="11">
    <source>
        <dbReference type="ARBA" id="ARBA00023065"/>
    </source>
</evidence>
<feature type="transmembrane region" description="Helical" evidence="13">
    <location>
        <begin position="123"/>
        <end position="143"/>
    </location>
</feature>
<dbReference type="InterPro" id="IPR023051">
    <property type="entry name" value="Kup"/>
</dbReference>
<feature type="transmembrane region" description="Helical" evidence="13">
    <location>
        <begin position="196"/>
        <end position="217"/>
    </location>
</feature>
<dbReference type="InterPro" id="IPR053951">
    <property type="entry name" value="K_trans_N"/>
</dbReference>
<feature type="transmembrane region" description="Helical" evidence="13">
    <location>
        <begin position="273"/>
        <end position="293"/>
    </location>
</feature>
<feature type="domain" description="K+ potassium transporter C-terminal" evidence="16">
    <location>
        <begin position="502"/>
        <end position="650"/>
    </location>
</feature>
<feature type="transmembrane region" description="Helical" evidence="13">
    <location>
        <begin position="163"/>
        <end position="184"/>
    </location>
</feature>
<protein>
    <recommendedName>
        <fullName evidence="13">Probable potassium transport system protein Kup</fullName>
    </recommendedName>
</protein>
<evidence type="ECO:0000256" key="2">
    <source>
        <dbReference type="ARBA" id="ARBA00007019"/>
    </source>
</evidence>
<evidence type="ECO:0000313" key="17">
    <source>
        <dbReference type="EMBL" id="SNB69761.1"/>
    </source>
</evidence>
<dbReference type="Pfam" id="PF22776">
    <property type="entry name" value="K_trans_C"/>
    <property type="match status" value="1"/>
</dbReference>
<name>A0A212RCE2_9PROT</name>
<keyword evidence="18" id="KW-1185">Reference proteome</keyword>
<keyword evidence="9 13" id="KW-0630">Potassium</keyword>
<evidence type="ECO:0000256" key="8">
    <source>
        <dbReference type="ARBA" id="ARBA00022847"/>
    </source>
</evidence>
<evidence type="ECO:0000256" key="6">
    <source>
        <dbReference type="ARBA" id="ARBA00022538"/>
    </source>
</evidence>
<evidence type="ECO:0000256" key="1">
    <source>
        <dbReference type="ARBA" id="ARBA00004141"/>
    </source>
</evidence>
<dbReference type="RefSeq" id="WP_088561624.1">
    <property type="nucleotide sequence ID" value="NZ_FYEH01000007.1"/>
</dbReference>
<evidence type="ECO:0000313" key="18">
    <source>
        <dbReference type="Proteomes" id="UP000197065"/>
    </source>
</evidence>
<keyword evidence="11 13" id="KW-0406">Ion transport</keyword>
<keyword evidence="7 13" id="KW-0812">Transmembrane</keyword>
<evidence type="ECO:0000256" key="7">
    <source>
        <dbReference type="ARBA" id="ARBA00022692"/>
    </source>
</evidence>
<dbReference type="OrthoDB" id="9805577at2"/>
<dbReference type="Pfam" id="PF02705">
    <property type="entry name" value="K_trans"/>
    <property type="match status" value="1"/>
</dbReference>
<proteinExistence type="inferred from homology"/>
<dbReference type="GO" id="GO:0015079">
    <property type="term" value="F:potassium ion transmembrane transporter activity"/>
    <property type="evidence" value="ECO:0007669"/>
    <property type="project" value="UniProtKB-UniRule"/>
</dbReference>
<feature type="transmembrane region" description="Helical" evidence="13">
    <location>
        <begin position="78"/>
        <end position="102"/>
    </location>
</feature>
<feature type="transmembrane region" description="Helical" evidence="13">
    <location>
        <begin position="451"/>
        <end position="469"/>
    </location>
</feature>
<dbReference type="HAMAP" id="MF_01522">
    <property type="entry name" value="Kup"/>
    <property type="match status" value="1"/>
</dbReference>
<reference evidence="17 18" key="1">
    <citation type="submission" date="2017-06" db="EMBL/GenBank/DDBJ databases">
        <authorList>
            <person name="Kim H.J."/>
            <person name="Triplett B.A."/>
        </authorList>
    </citation>
    <scope>NUCLEOTIDE SEQUENCE [LARGE SCALE GENOMIC DNA]</scope>
    <source>
        <strain evidence="17 18">B29T1</strain>
    </source>
</reference>
<keyword evidence="6 13" id="KW-0633">Potassium transport</keyword>
<organism evidence="17 18">
    <name type="scientific">Arboricoccus pini</name>
    <dbReference type="NCBI Taxonomy" id="1963835"/>
    <lineage>
        <taxon>Bacteria</taxon>
        <taxon>Pseudomonadati</taxon>
        <taxon>Pseudomonadota</taxon>
        <taxon>Alphaproteobacteria</taxon>
        <taxon>Geminicoccales</taxon>
        <taxon>Geminicoccaceae</taxon>
        <taxon>Arboricoccus</taxon>
    </lineage>
</organism>
<evidence type="ECO:0000256" key="10">
    <source>
        <dbReference type="ARBA" id="ARBA00022989"/>
    </source>
</evidence>
<feature type="transmembrane region" description="Helical" evidence="13">
    <location>
        <begin position="391"/>
        <end position="411"/>
    </location>
</feature>
<keyword evidence="10 13" id="KW-1133">Transmembrane helix</keyword>
<dbReference type="GO" id="GO:0005886">
    <property type="term" value="C:plasma membrane"/>
    <property type="evidence" value="ECO:0007669"/>
    <property type="project" value="UniProtKB-SubCell"/>
</dbReference>
<dbReference type="GO" id="GO:0015293">
    <property type="term" value="F:symporter activity"/>
    <property type="evidence" value="ECO:0007669"/>
    <property type="project" value="UniProtKB-UniRule"/>
</dbReference>